<keyword evidence="2" id="KW-0472">Membrane</keyword>
<feature type="transmembrane region" description="Helical" evidence="2">
    <location>
        <begin position="143"/>
        <end position="164"/>
    </location>
</feature>
<organism evidence="3 4">
    <name type="scientific">Cryptosporangium phraense</name>
    <dbReference type="NCBI Taxonomy" id="2593070"/>
    <lineage>
        <taxon>Bacteria</taxon>
        <taxon>Bacillati</taxon>
        <taxon>Actinomycetota</taxon>
        <taxon>Actinomycetes</taxon>
        <taxon>Cryptosporangiales</taxon>
        <taxon>Cryptosporangiaceae</taxon>
        <taxon>Cryptosporangium</taxon>
    </lineage>
</organism>
<feature type="transmembrane region" description="Helical" evidence="2">
    <location>
        <begin position="477"/>
        <end position="500"/>
    </location>
</feature>
<feature type="compositionally biased region" description="Low complexity" evidence="1">
    <location>
        <begin position="515"/>
        <end position="551"/>
    </location>
</feature>
<dbReference type="AlphaFoldDB" id="A0A545AYQ9"/>
<keyword evidence="4" id="KW-1185">Reference proteome</keyword>
<dbReference type="InParanoid" id="A0A545AYQ9"/>
<feature type="transmembrane region" description="Helical" evidence="2">
    <location>
        <begin position="434"/>
        <end position="457"/>
    </location>
</feature>
<proteinExistence type="predicted"/>
<dbReference type="RefSeq" id="WP_142702988.1">
    <property type="nucleotide sequence ID" value="NZ_VIRS01000002.1"/>
</dbReference>
<evidence type="ECO:0000313" key="3">
    <source>
        <dbReference type="EMBL" id="TQS46469.1"/>
    </source>
</evidence>
<reference evidence="3 4" key="1">
    <citation type="submission" date="2019-07" db="EMBL/GenBank/DDBJ databases">
        <title>Cryptosporangium phraense sp. nov., isolated from plant litter.</title>
        <authorList>
            <person name="Suriyachadkun C."/>
        </authorList>
    </citation>
    <scope>NUCLEOTIDE SEQUENCE [LARGE SCALE GENOMIC DNA]</scope>
    <source>
        <strain evidence="3 4">A-T 5661</strain>
    </source>
</reference>
<accession>A0A545AYQ9</accession>
<gene>
    <name evidence="3" type="ORF">FL583_03520</name>
</gene>
<evidence type="ECO:0000313" key="4">
    <source>
        <dbReference type="Proteomes" id="UP000317982"/>
    </source>
</evidence>
<dbReference type="Proteomes" id="UP000317982">
    <property type="component" value="Unassembled WGS sequence"/>
</dbReference>
<comment type="caution">
    <text evidence="3">The sequence shown here is derived from an EMBL/GenBank/DDBJ whole genome shotgun (WGS) entry which is preliminary data.</text>
</comment>
<feature type="transmembrane region" description="Helical" evidence="2">
    <location>
        <begin position="247"/>
        <end position="264"/>
    </location>
</feature>
<evidence type="ECO:0000256" key="2">
    <source>
        <dbReference type="SAM" id="Phobius"/>
    </source>
</evidence>
<feature type="transmembrane region" description="Helical" evidence="2">
    <location>
        <begin position="346"/>
        <end position="365"/>
    </location>
</feature>
<keyword evidence="2" id="KW-1133">Transmembrane helix</keyword>
<dbReference type="Pfam" id="PF09913">
    <property type="entry name" value="DUF2142"/>
    <property type="match status" value="1"/>
</dbReference>
<feature type="transmembrane region" description="Helical" evidence="2">
    <location>
        <begin position="195"/>
        <end position="212"/>
    </location>
</feature>
<evidence type="ECO:0000256" key="1">
    <source>
        <dbReference type="SAM" id="MobiDB-lite"/>
    </source>
</evidence>
<dbReference type="InterPro" id="IPR018674">
    <property type="entry name" value="DUF2142_membrane"/>
</dbReference>
<feature type="transmembrane region" description="Helical" evidence="2">
    <location>
        <begin position="372"/>
        <end position="392"/>
    </location>
</feature>
<protein>
    <submittedName>
        <fullName evidence="3">DUF2142 domain-containing protein</fullName>
    </submittedName>
</protein>
<keyword evidence="2" id="KW-0812">Transmembrane</keyword>
<feature type="transmembrane region" description="Helical" evidence="2">
    <location>
        <begin position="276"/>
        <end position="297"/>
    </location>
</feature>
<feature type="transmembrane region" description="Helical" evidence="2">
    <location>
        <begin position="224"/>
        <end position="241"/>
    </location>
</feature>
<feature type="transmembrane region" description="Helical" evidence="2">
    <location>
        <begin position="171"/>
        <end position="189"/>
    </location>
</feature>
<feature type="transmembrane region" description="Helical" evidence="2">
    <location>
        <begin position="404"/>
        <end position="422"/>
    </location>
</feature>
<name>A0A545AYQ9_9ACTN</name>
<sequence>MAGSGTAVAPRSEAAGPGRWALLLAVASFFLMGAGWAFALPVNGTYDESQHLVRAYGAASGQIYAKPADAIRGGGAWFDVPRSLLPGDLDCAWKQRTAASCQTPAPDDRTSERVASAAGRYNPVYYAIVGLPLVASPDLTGIVAARLVSSLGAAVMLGLAVWVAVRRRRPLLVAGIVVVSTPMAIDLDGAINPNGWEIAAGVLLWTTLLTLFRAREGELTERFTRQLVVLAGVAGSLLLVLRALGPIWLILILAACLLLSRRVAVMSLVRRPDVWWVLGVGAVVGLYAIAWMLLAGLSDSEGAVGNDASSIPWSDAVRQLSLTRMSFWVNQIVGQFSYGETTLPSWTIISWYLLVGALVGLALLVVKRRHALVLVGILAVSFLSLTALEFAYLRNIGWSQHGRYVMPFGVGLVLAAVALRRVDRALGNTGVGRVVPGVAVVTGVLHLWALLLVQTRFQYGLGSGFNIRGGSWKPPLGAFAPLLTELVGVALLAVLAFWLVRRPGTRPDTVPLDPAPAEGPTRAEGPAEAEAPAGDSVAPAPPAQVASPASSRRPDEAVAQ</sequence>
<dbReference type="EMBL" id="VIRS01000002">
    <property type="protein sequence ID" value="TQS46469.1"/>
    <property type="molecule type" value="Genomic_DNA"/>
</dbReference>
<feature type="region of interest" description="Disordered" evidence="1">
    <location>
        <begin position="508"/>
        <end position="560"/>
    </location>
</feature>
<feature type="transmembrane region" description="Helical" evidence="2">
    <location>
        <begin position="20"/>
        <end position="39"/>
    </location>
</feature>
<dbReference type="OrthoDB" id="3218260at2"/>